<feature type="domain" description="Glycosyltransferase family 28 N-terminal" evidence="3">
    <location>
        <begin position="127"/>
        <end position="270"/>
    </location>
</feature>
<dbReference type="GO" id="GO:0016906">
    <property type="term" value="F:sterol 3-beta-glucosyltransferase activity"/>
    <property type="evidence" value="ECO:0007669"/>
    <property type="project" value="UniProtKB-ARBA"/>
</dbReference>
<dbReference type="Proteomes" id="UP000305948">
    <property type="component" value="Unassembled WGS sequence"/>
</dbReference>
<dbReference type="SUPFAM" id="SSF53756">
    <property type="entry name" value="UDP-Glycosyltransferase/glycogen phosphorylase"/>
    <property type="match status" value="1"/>
</dbReference>
<dbReference type="InterPro" id="IPR050426">
    <property type="entry name" value="Glycosyltransferase_28"/>
</dbReference>
<dbReference type="EMBL" id="ML213541">
    <property type="protein sequence ID" value="TFK45549.1"/>
    <property type="molecule type" value="Genomic_DNA"/>
</dbReference>
<organism evidence="5 6">
    <name type="scientific">Heliocybe sulcata</name>
    <dbReference type="NCBI Taxonomy" id="5364"/>
    <lineage>
        <taxon>Eukaryota</taxon>
        <taxon>Fungi</taxon>
        <taxon>Dikarya</taxon>
        <taxon>Basidiomycota</taxon>
        <taxon>Agaricomycotina</taxon>
        <taxon>Agaricomycetes</taxon>
        <taxon>Gloeophyllales</taxon>
        <taxon>Gloeophyllaceae</taxon>
        <taxon>Heliocybe</taxon>
    </lineage>
</organism>
<keyword evidence="1 5" id="KW-0808">Transferase</keyword>
<reference evidence="5 6" key="1">
    <citation type="journal article" date="2019" name="Nat. Ecol. Evol.">
        <title>Megaphylogeny resolves global patterns of mushroom evolution.</title>
        <authorList>
            <person name="Varga T."/>
            <person name="Krizsan K."/>
            <person name="Foldi C."/>
            <person name="Dima B."/>
            <person name="Sanchez-Garcia M."/>
            <person name="Sanchez-Ramirez S."/>
            <person name="Szollosi G.J."/>
            <person name="Szarkandi J.G."/>
            <person name="Papp V."/>
            <person name="Albert L."/>
            <person name="Andreopoulos W."/>
            <person name="Angelini C."/>
            <person name="Antonin V."/>
            <person name="Barry K.W."/>
            <person name="Bougher N.L."/>
            <person name="Buchanan P."/>
            <person name="Buyck B."/>
            <person name="Bense V."/>
            <person name="Catcheside P."/>
            <person name="Chovatia M."/>
            <person name="Cooper J."/>
            <person name="Damon W."/>
            <person name="Desjardin D."/>
            <person name="Finy P."/>
            <person name="Geml J."/>
            <person name="Haridas S."/>
            <person name="Hughes K."/>
            <person name="Justo A."/>
            <person name="Karasinski D."/>
            <person name="Kautmanova I."/>
            <person name="Kiss B."/>
            <person name="Kocsube S."/>
            <person name="Kotiranta H."/>
            <person name="LaButti K.M."/>
            <person name="Lechner B.E."/>
            <person name="Liimatainen K."/>
            <person name="Lipzen A."/>
            <person name="Lukacs Z."/>
            <person name="Mihaltcheva S."/>
            <person name="Morgado L.N."/>
            <person name="Niskanen T."/>
            <person name="Noordeloos M.E."/>
            <person name="Ohm R.A."/>
            <person name="Ortiz-Santana B."/>
            <person name="Ovrebo C."/>
            <person name="Racz N."/>
            <person name="Riley R."/>
            <person name="Savchenko A."/>
            <person name="Shiryaev A."/>
            <person name="Soop K."/>
            <person name="Spirin V."/>
            <person name="Szebenyi C."/>
            <person name="Tomsovsky M."/>
            <person name="Tulloss R.E."/>
            <person name="Uehling J."/>
            <person name="Grigoriev I.V."/>
            <person name="Vagvolgyi C."/>
            <person name="Papp T."/>
            <person name="Martin F.M."/>
            <person name="Miettinen O."/>
            <person name="Hibbett D.S."/>
            <person name="Nagy L.G."/>
        </authorList>
    </citation>
    <scope>NUCLEOTIDE SEQUENCE [LARGE SCALE GENOMIC DNA]</scope>
    <source>
        <strain evidence="5 6">OMC1185</strain>
    </source>
</reference>
<dbReference type="InterPro" id="IPR004276">
    <property type="entry name" value="GlycoTrans_28_N"/>
</dbReference>
<sequence length="889" mass="96959">MASSAKPFHLRQDDAADGPILPEDLAEDASNLEFASGSRNADYLEYRSIGSGLTSRASVVRDGRIAVSLDLKKHLPDLPDDYAPEVAEFAVDSQAWQTGNIPKLSIVIMIVGSRGELHCFTEYELHAYGPAGDVQPYIALALRLVKDGHRVRIATHNTFRQFVRSAGLEFYNIGGDPQQLMSYMVKNPGLMPGFESLTNGDIGRKRKMLGEMMNGCWRACYDSDEDTRMAFAADAIISNPPAFGHVHCAEALGIPLLLSFTMPWSPTKSFPHPLVNINSSNAEPGLTNYLTYALAELLTWQGIGDIVNDFRSKALGLTPLSLRSGPGLTDRLRVPYTYCLSPSLVPKPKDWKSHIDIAGFYFMDSDSQYQPPSDLQQFLGGGARPVYIGFGSVVVDDPKGMTSESTSILTALLDTYGNPTIHVDIIVQAIRNSGTRAILFAGWGGLGDIANSSDIFVLGKDSNVPHDWLFTQVAAVMHHGGAGTTAAGLSCGCPTIVVPFFGDQLFWGMMVHRAGAGPAPIPQKELSAENMTSALHYVMSPTARRAAKQLGEQIRGENGVERGLESFYRHLPLLNMRCDLDSTRVAVWWSTKYCLRLSAFAAQVLVDAKFLSYDDLEPHRSKEYPSRRGISDPVTGGASAIFWTVTNYYTGIAQIFYSPVKGIVKTATAIPRGIVDIIASVHEGFSNAPKLYGSEVRQSDRVTGFKSGVKEAGKGFFYGYYDGITGLVREPVAGAKKEGLVGAIKGSARSFVNVNMRPAAGAVGLVAHPLNGAWKSLQKTWARKQVHQQRSTRISEGCHTVETSTQADRQHVINGFKESRTGTDDRRRTYEAAARDALSEHSAFEPSTATGSGQHQVPHHRAESSRQDDVDAQFERDLELAKQLSLTDQ</sequence>
<proteinExistence type="predicted"/>
<name>A0A5C3MJG2_9AGAM</name>
<dbReference type="FunFam" id="3.40.50.2000:FF:000009">
    <property type="entry name" value="Sterol 3-beta-glucosyltransferase UGT80A2"/>
    <property type="match status" value="1"/>
</dbReference>
<feature type="domain" description="Erythromycin biosynthesis protein CIII-like C-terminal" evidence="4">
    <location>
        <begin position="464"/>
        <end position="552"/>
    </location>
</feature>
<dbReference type="PANTHER" id="PTHR48050">
    <property type="entry name" value="STEROL 3-BETA-GLUCOSYLTRANSFERASE"/>
    <property type="match status" value="1"/>
</dbReference>
<feature type="compositionally biased region" description="Basic and acidic residues" evidence="2">
    <location>
        <begin position="860"/>
        <end position="880"/>
    </location>
</feature>
<dbReference type="Pfam" id="PF03033">
    <property type="entry name" value="Glyco_transf_28"/>
    <property type="match status" value="1"/>
</dbReference>
<evidence type="ECO:0000256" key="2">
    <source>
        <dbReference type="SAM" id="MobiDB-lite"/>
    </source>
</evidence>
<dbReference type="PANTHER" id="PTHR48050:SF13">
    <property type="entry name" value="STEROL 3-BETA-GLUCOSYLTRANSFERASE UGT80A2"/>
    <property type="match status" value="1"/>
</dbReference>
<dbReference type="Pfam" id="PF06722">
    <property type="entry name" value="EryCIII-like_C"/>
    <property type="match status" value="1"/>
</dbReference>
<dbReference type="GO" id="GO:0005975">
    <property type="term" value="P:carbohydrate metabolic process"/>
    <property type="evidence" value="ECO:0007669"/>
    <property type="project" value="InterPro"/>
</dbReference>
<evidence type="ECO:0000313" key="5">
    <source>
        <dbReference type="EMBL" id="TFK45549.1"/>
    </source>
</evidence>
<dbReference type="InterPro" id="IPR002213">
    <property type="entry name" value="UDP_glucos_trans"/>
</dbReference>
<evidence type="ECO:0000256" key="1">
    <source>
        <dbReference type="ARBA" id="ARBA00022679"/>
    </source>
</evidence>
<evidence type="ECO:0000313" key="6">
    <source>
        <dbReference type="Proteomes" id="UP000305948"/>
    </source>
</evidence>
<feature type="compositionally biased region" description="Basic and acidic residues" evidence="2">
    <location>
        <begin position="833"/>
        <end position="843"/>
    </location>
</feature>
<feature type="region of interest" description="Disordered" evidence="2">
    <location>
        <begin position="833"/>
        <end position="889"/>
    </location>
</feature>
<keyword evidence="6" id="KW-1185">Reference proteome</keyword>
<dbReference type="Gene3D" id="3.40.50.2000">
    <property type="entry name" value="Glycogen Phosphorylase B"/>
    <property type="match status" value="2"/>
</dbReference>
<feature type="region of interest" description="Disordered" evidence="2">
    <location>
        <begin position="1"/>
        <end position="20"/>
    </location>
</feature>
<dbReference type="CDD" id="cd03784">
    <property type="entry name" value="GT1_Gtf-like"/>
    <property type="match status" value="1"/>
</dbReference>
<evidence type="ECO:0000259" key="4">
    <source>
        <dbReference type="Pfam" id="PF06722"/>
    </source>
</evidence>
<evidence type="ECO:0000259" key="3">
    <source>
        <dbReference type="Pfam" id="PF03033"/>
    </source>
</evidence>
<dbReference type="InterPro" id="IPR010610">
    <property type="entry name" value="EryCIII-like_C"/>
</dbReference>
<dbReference type="OrthoDB" id="5835829at2759"/>
<accession>A0A5C3MJG2</accession>
<gene>
    <name evidence="5" type="ORF">OE88DRAFT_1120966</name>
</gene>
<dbReference type="STRING" id="5364.A0A5C3MJG2"/>
<feature type="compositionally biased region" description="Polar residues" evidence="2">
    <location>
        <begin position="845"/>
        <end position="855"/>
    </location>
</feature>
<dbReference type="AlphaFoldDB" id="A0A5C3MJG2"/>
<protein>
    <submittedName>
        <fullName evidence="5">Glycosyltransferase family 1 protein</fullName>
    </submittedName>
</protein>